<evidence type="ECO:0000256" key="1">
    <source>
        <dbReference type="ARBA" id="ARBA00008814"/>
    </source>
</evidence>
<accession>A0A0D0HY89</accession>
<evidence type="ECO:0000256" key="3">
    <source>
        <dbReference type="SAM" id="SignalP"/>
    </source>
</evidence>
<feature type="compositionally biased region" description="Low complexity" evidence="2">
    <location>
        <begin position="45"/>
        <end position="54"/>
    </location>
</feature>
<dbReference type="PANTHER" id="PTHR30535:SF4">
    <property type="entry name" value="HEMIN-BINDING PERIPLASMIC PROTEIN HMUT"/>
    <property type="match status" value="1"/>
</dbReference>
<name>A0A0D0HY89_9MICO</name>
<feature type="region of interest" description="Disordered" evidence="2">
    <location>
        <begin position="45"/>
        <end position="74"/>
    </location>
</feature>
<dbReference type="InterPro" id="IPR050902">
    <property type="entry name" value="ABC_Transporter_SBP"/>
</dbReference>
<feature type="chain" id="PRO_5039388777" evidence="3">
    <location>
        <begin position="30"/>
        <end position="372"/>
    </location>
</feature>
<dbReference type="AlphaFoldDB" id="A0A0D0HY89"/>
<evidence type="ECO:0000313" key="5">
    <source>
        <dbReference type="EMBL" id="KIP52521.1"/>
    </source>
</evidence>
<dbReference type="SUPFAM" id="SSF53807">
    <property type="entry name" value="Helical backbone' metal receptor"/>
    <property type="match status" value="1"/>
</dbReference>
<dbReference type="EMBL" id="JXSQ01000010">
    <property type="protein sequence ID" value="KIP52521.1"/>
    <property type="molecule type" value="Genomic_DNA"/>
</dbReference>
<dbReference type="RefSeq" id="WP_042544130.1">
    <property type="nucleotide sequence ID" value="NZ_JXSQ01000010.1"/>
</dbReference>
<sequence>MLKPRTSRTRAAIALALGLAIALTGCQLSGPNSTGAAGEAAALPPLDSLTPLDDPIAHEGPSTAVVGPPSVTPLAEKPQAELPVTVQSHDRSGDVPVEVTDTSRVLAISLTGTLSDIVYNLGLGDQLIGRDATTSFPGAEKLPLVVTGGHDVEAESVLGLEPSVIFTDLSVGGIDFVNMMRNAGVPVIVVNRSVDPASAEKATEQVAAGLGVADAAAALNQKVAEAIAAKEQEVKRLIPADESKHPRVAFLYVRGGAGVYYLFGEGSGIDTLLKSLGVIDVAEEVGWKGERPMTDEALVKMDPDIILVMSKGLTSTDGIDGLIEAQPSIALTTAGKNRRIIDIDDSLLFASAGRTPDVIDALARAIYAPDSL</sequence>
<dbReference type="Pfam" id="PF01497">
    <property type="entry name" value="Peripla_BP_2"/>
    <property type="match status" value="1"/>
</dbReference>
<proteinExistence type="inferred from homology"/>
<dbReference type="PROSITE" id="PS50983">
    <property type="entry name" value="FE_B12_PBP"/>
    <property type="match status" value="1"/>
</dbReference>
<dbReference type="Proteomes" id="UP000032120">
    <property type="component" value="Unassembled WGS sequence"/>
</dbReference>
<reference evidence="5 6" key="1">
    <citation type="submission" date="2015-01" db="EMBL/GenBank/DDBJ databases">
        <title>Draft genome sequence of Leucobacter komagatae strain VKM ST2845.</title>
        <authorList>
            <person name="Karlyshev A.V."/>
            <person name="Kudryashova E.B."/>
        </authorList>
    </citation>
    <scope>NUCLEOTIDE SEQUENCE [LARGE SCALE GENOMIC DNA]</scope>
    <source>
        <strain evidence="5 6">VKM ST2845</strain>
    </source>
</reference>
<evidence type="ECO:0000313" key="6">
    <source>
        <dbReference type="Proteomes" id="UP000032120"/>
    </source>
</evidence>
<keyword evidence="6" id="KW-1185">Reference proteome</keyword>
<dbReference type="Gene3D" id="3.40.50.1980">
    <property type="entry name" value="Nitrogenase molybdenum iron protein domain"/>
    <property type="match status" value="2"/>
</dbReference>
<comment type="caution">
    <text evidence="5">The sequence shown here is derived from an EMBL/GenBank/DDBJ whole genome shotgun (WGS) entry which is preliminary data.</text>
</comment>
<feature type="signal peptide" evidence="3">
    <location>
        <begin position="1"/>
        <end position="29"/>
    </location>
</feature>
<dbReference type="PROSITE" id="PS51257">
    <property type="entry name" value="PROKAR_LIPOPROTEIN"/>
    <property type="match status" value="1"/>
</dbReference>
<evidence type="ECO:0000259" key="4">
    <source>
        <dbReference type="PROSITE" id="PS50983"/>
    </source>
</evidence>
<keyword evidence="5" id="KW-0675">Receptor</keyword>
<keyword evidence="3" id="KW-0732">Signal</keyword>
<feature type="domain" description="Fe/B12 periplasmic-binding" evidence="4">
    <location>
        <begin position="106"/>
        <end position="370"/>
    </location>
</feature>
<dbReference type="InterPro" id="IPR002491">
    <property type="entry name" value="ABC_transptr_periplasmic_BD"/>
</dbReference>
<comment type="similarity">
    <text evidence="1">Belongs to the bacterial solute-binding protein 8 family.</text>
</comment>
<organism evidence="5 6">
    <name type="scientific">Leucobacter komagatae</name>
    <dbReference type="NCBI Taxonomy" id="55969"/>
    <lineage>
        <taxon>Bacteria</taxon>
        <taxon>Bacillati</taxon>
        <taxon>Actinomycetota</taxon>
        <taxon>Actinomycetes</taxon>
        <taxon>Micrococcales</taxon>
        <taxon>Microbacteriaceae</taxon>
        <taxon>Leucobacter</taxon>
    </lineage>
</organism>
<evidence type="ECO:0000256" key="2">
    <source>
        <dbReference type="SAM" id="MobiDB-lite"/>
    </source>
</evidence>
<dbReference type="OrthoDB" id="9797736at2"/>
<gene>
    <name evidence="5" type="ORF">SD72_09085</name>
</gene>
<dbReference type="PANTHER" id="PTHR30535">
    <property type="entry name" value="VITAMIN B12-BINDING PROTEIN"/>
    <property type="match status" value="1"/>
</dbReference>
<protein>
    <submittedName>
        <fullName evidence="5">Hemin receptor</fullName>
    </submittedName>
</protein>